<dbReference type="Proteomes" id="UP001231518">
    <property type="component" value="Chromosome 7"/>
</dbReference>
<dbReference type="InterPro" id="IPR011042">
    <property type="entry name" value="6-blade_b-propeller_TolB-like"/>
</dbReference>
<dbReference type="SUPFAM" id="SSF63825">
    <property type="entry name" value="YWTD domain"/>
    <property type="match status" value="5"/>
</dbReference>
<feature type="domain" description="EGF-like calcium-binding" evidence="14">
    <location>
        <begin position="1458"/>
        <end position="1494"/>
    </location>
</feature>
<evidence type="ECO:0000256" key="5">
    <source>
        <dbReference type="ARBA" id="ARBA00022737"/>
    </source>
</evidence>
<evidence type="ECO:0000256" key="9">
    <source>
        <dbReference type="ARBA" id="ARBA00023180"/>
    </source>
</evidence>
<feature type="repeat" description="LDL-receptor class B" evidence="11">
    <location>
        <begin position="1540"/>
        <end position="1581"/>
    </location>
</feature>
<feature type="repeat" description="LDL-receptor class B" evidence="11">
    <location>
        <begin position="1625"/>
        <end position="1666"/>
    </location>
</feature>
<dbReference type="GO" id="GO:0005509">
    <property type="term" value="F:calcium ion binding"/>
    <property type="evidence" value="ECO:0007669"/>
    <property type="project" value="InterPro"/>
</dbReference>
<evidence type="ECO:0000256" key="3">
    <source>
        <dbReference type="ARBA" id="ARBA00022583"/>
    </source>
</evidence>
<dbReference type="InterPro" id="IPR000033">
    <property type="entry name" value="LDLR_classB_rpt"/>
</dbReference>
<reference evidence="16" key="1">
    <citation type="submission" date="2023-03" db="EMBL/GenBank/DDBJ databases">
        <title>Chromosome-level genomes of two armyworms, Mythimna separata and Mythimna loreyi, provide insights into the biosynthesis and reception of sex pheromones.</title>
        <authorList>
            <person name="Zhao H."/>
        </authorList>
    </citation>
    <scope>NUCLEOTIDE SEQUENCE</scope>
    <source>
        <strain evidence="16">BeijingLab</strain>
        <tissue evidence="16">Pupa</tissue>
    </source>
</reference>
<evidence type="ECO:0000259" key="14">
    <source>
        <dbReference type="SMART" id="SM00179"/>
    </source>
</evidence>
<evidence type="ECO:0008006" key="18">
    <source>
        <dbReference type="Google" id="ProtNLM"/>
    </source>
</evidence>
<feature type="region of interest" description="Disordered" evidence="12">
    <location>
        <begin position="2286"/>
        <end position="2359"/>
    </location>
</feature>
<comment type="caution">
    <text evidence="10">Lacks conserved residue(s) required for the propagation of feature annotation.</text>
</comment>
<feature type="repeat" description="LDL-receptor class B" evidence="11">
    <location>
        <begin position="145"/>
        <end position="190"/>
    </location>
</feature>
<dbReference type="SMART" id="SM00135">
    <property type="entry name" value="LY"/>
    <property type="match status" value="28"/>
</dbReference>
<keyword evidence="13" id="KW-0812">Transmembrane</keyword>
<feature type="repeat" description="LDL-receptor class B" evidence="11">
    <location>
        <begin position="191"/>
        <end position="233"/>
    </location>
</feature>
<dbReference type="Pfam" id="PF00058">
    <property type="entry name" value="Ldl_recept_b"/>
    <property type="match status" value="15"/>
</dbReference>
<dbReference type="SMART" id="SM00192">
    <property type="entry name" value="LDLa"/>
    <property type="match status" value="2"/>
</dbReference>
<dbReference type="PROSITE" id="PS50068">
    <property type="entry name" value="LDLRA_2"/>
    <property type="match status" value="2"/>
</dbReference>
<dbReference type="SUPFAM" id="SSF57196">
    <property type="entry name" value="EGF/Laminin"/>
    <property type="match status" value="3"/>
</dbReference>
<keyword evidence="4" id="KW-0732">Signal</keyword>
<feature type="disulfide bond" evidence="10">
    <location>
        <begin position="2112"/>
        <end position="2127"/>
    </location>
</feature>
<keyword evidence="6 13" id="KW-0472">Membrane</keyword>
<evidence type="ECO:0000256" key="6">
    <source>
        <dbReference type="ARBA" id="ARBA00023136"/>
    </source>
</evidence>
<keyword evidence="3" id="KW-0254">Endocytosis</keyword>
<feature type="compositionally biased region" description="Pro residues" evidence="12">
    <location>
        <begin position="2349"/>
        <end position="2359"/>
    </location>
</feature>
<dbReference type="GO" id="GO:0016020">
    <property type="term" value="C:membrane"/>
    <property type="evidence" value="ECO:0007669"/>
    <property type="project" value="UniProtKB-SubCell"/>
</dbReference>
<evidence type="ECO:0000256" key="10">
    <source>
        <dbReference type="PROSITE-ProRule" id="PRU00124"/>
    </source>
</evidence>
<evidence type="ECO:0000256" key="2">
    <source>
        <dbReference type="ARBA" id="ARBA00022536"/>
    </source>
</evidence>
<dbReference type="FunFam" id="2.120.10.30:FF:000241">
    <property type="entry name" value="Low-density lipoprotein receptor-related protein 6"/>
    <property type="match status" value="3"/>
</dbReference>
<keyword evidence="17" id="KW-1185">Reference proteome</keyword>
<dbReference type="FunFam" id="2.120.10.30:FF:000132">
    <property type="entry name" value="Uncharacterized protein"/>
    <property type="match status" value="1"/>
</dbReference>
<dbReference type="Gene3D" id="2.10.25.10">
    <property type="entry name" value="Laminin"/>
    <property type="match status" value="1"/>
</dbReference>
<feature type="repeat" description="LDL-receptor class B" evidence="11">
    <location>
        <begin position="102"/>
        <end position="144"/>
    </location>
</feature>
<evidence type="ECO:0000256" key="4">
    <source>
        <dbReference type="ARBA" id="ARBA00022729"/>
    </source>
</evidence>
<dbReference type="InterPro" id="IPR023415">
    <property type="entry name" value="LDLR_class-A_CS"/>
</dbReference>
<feature type="domain" description="EGF-like calcium-binding" evidence="14">
    <location>
        <begin position="951"/>
        <end position="988"/>
    </location>
</feature>
<evidence type="ECO:0000256" key="13">
    <source>
        <dbReference type="SAM" id="Phobius"/>
    </source>
</evidence>
<dbReference type="InterPro" id="IPR000742">
    <property type="entry name" value="EGF"/>
</dbReference>
<evidence type="ECO:0000256" key="11">
    <source>
        <dbReference type="PROSITE-ProRule" id="PRU00461"/>
    </source>
</evidence>
<feature type="repeat" description="LDL-receptor class B" evidence="11">
    <location>
        <begin position="372"/>
        <end position="413"/>
    </location>
</feature>
<accession>A0AAD7YSY4</accession>
<keyword evidence="8" id="KW-0675">Receptor</keyword>
<evidence type="ECO:0000256" key="8">
    <source>
        <dbReference type="ARBA" id="ARBA00023170"/>
    </source>
</evidence>
<name>A0AAD7YSY4_MYTSE</name>
<dbReference type="Gene3D" id="2.120.10.30">
    <property type="entry name" value="TolB, C-terminal domain"/>
    <property type="match status" value="12"/>
</dbReference>
<comment type="subcellular location">
    <subcellularLocation>
        <location evidence="1">Membrane</location>
        <topology evidence="1">Single-pass membrane protein</topology>
    </subcellularLocation>
</comment>
<dbReference type="PANTHER" id="PTHR46513:SF41">
    <property type="entry name" value="LOW-DENSITY LIPOPROTEIN RECEPTOR-RELATED PROTEIN"/>
    <property type="match status" value="1"/>
</dbReference>
<keyword evidence="2" id="KW-0245">EGF-like domain</keyword>
<dbReference type="InterPro" id="IPR001881">
    <property type="entry name" value="EGF-like_Ca-bd_dom"/>
</dbReference>
<dbReference type="PRINTS" id="PR00261">
    <property type="entry name" value="LDLRECEPTOR"/>
</dbReference>
<evidence type="ECO:0000256" key="1">
    <source>
        <dbReference type="ARBA" id="ARBA00004167"/>
    </source>
</evidence>
<feature type="repeat" description="LDL-receptor class B" evidence="11">
    <location>
        <begin position="1582"/>
        <end position="1624"/>
    </location>
</feature>
<evidence type="ECO:0000313" key="17">
    <source>
        <dbReference type="Proteomes" id="UP001231518"/>
    </source>
</evidence>
<feature type="domain" description="EGF-like" evidence="15">
    <location>
        <begin position="1755"/>
        <end position="1795"/>
    </location>
</feature>
<dbReference type="PROSITE" id="PS01209">
    <property type="entry name" value="LDLRA_1"/>
    <property type="match status" value="1"/>
</dbReference>
<sequence length="2359" mass="256514">MFLQLKGFYAVVSNPILLYSTASDIRVVNTSKLGKVNTIVKDLEQGSAVDFLHRKDQICWSDQTAELIQCMSYNETHVGDKVIIVSEGLITPTGIAIDWYTEKLYWTDGETNKIEVISIEQRYRKVLFWSEVDLARAIAVVPKEGLMFWTDWGEVPKIERAGMNGDPATRKIIVKDHIFWPNGITIDYDNNLIYWVDAKLHFVDVIDFNGEKRRSVVKEDLVYPYALAFFNYKLYWTDWKTWSIHTWDIATTGPMKELIKSDPVPVDLKVYDGSKQIMPPGDYPCKENNGGCSHLCLLAPTPPGYQCACPTGCKLRENSNTTCYASPQSLLVVAQRSAISKISLDSPDFTPYTLPLKDLKRALTVDFDPKFEYIYWADSLAKTISRARLDGSEQTVVIHSSGVPDSIAVDPLARNIYWTDPVTDTISVARLDGSSKKVSLTGVPDSIAVDPLARNIYWTDPVTDTISVARLDGSSKKVSLTGVPDSIAVDPLARNIYWTDPVTDTISVARLDGSSKKVSLTGVPDSIAVDPLARNIYWTDPVTDTISVARLDGSSKKVSLTGVPDSIAVDPLARNIYWTDPVTDTISVARLDGSSKKVSLTGVPDSIAVDPLARNIYWTDPVTDTISVARLDGSSKKVSLTGVPDSIAVDPLARNIYWTDPVTDTISVARLDGSSKKVSLTGVPDSIAVDPLARNIYWTDPVTDTISVARLDGSSKKVSLTGVPDSIAVDPLARNIYWTDPVTDTISVARLDGSSKKVSLTGVPDSIAVDPLARNIYWTDPVTDTISVARLDGTSKKVIIHNELYDPRAIALHPTAGWMFWSDWNEKKPKIERANLDGSGRMLLVYEKLTWPNGIALDTVKNKLYWGDARTRKIEVCNMGGTERKELHSSEILHIFGLTLLGDHLYWTDMQKRTLDRINKNTGLERQPVVEQMANMMGLKAFRLGESLGWNQCADKNGGCSHLCLNTPERYVCSCPLGESTSSRADGEHDGKRSAWESRWAGTSAPTRTGAVHTCVSTRPSDTCAAVLLVSQPVVEQMANMMESVPPGRVAGLEPVRRQERGLFTPVSQHARAIRVQLSSCCPLGESTSSRADGEHDGKRSAWESRWAGTSAPTRTGAVHTCVSTRPSDTCAAVLLVSQPVVEQMANMMESVPPGRVAGLEPVRRQERGLFTPVSQHARAIRVQLSSCCPLGESTSSRADGEHDGKRSAWESRWAGTSAPTRTGAVHTCVSTRPSDTCAAVLLVSQPVVEQMANMMESVPPGRVAGLEPVRRQERGLFTPVSQHARAIRVQLSSCCPLGESTSSRADGEHDGKRSAWESRWAGTSAPTRTGAVHTCVSTRPSDTCAAVLLVSQPVVEQMANMMESVPPGRVAGLEPVRRQERGLFTPVSQHARAIRVQLSSCCPLGESTSSRADGEHDGKRSAWESRWAGTSAPTRTGAVHTCVSTRPSDTCAAVLLCADKNGGCSHLCLNTPERYVCSCPLGLELSKDRKTCVEPEAFLVYSRKNVIGHISIENEENDAVLPLKDLKEVSALAVHVSGNKLYWSDSKTKTINRCSVNGSNMEKVLEWMGLVEGIAIDWSGQNMYWTDTATARIEVARLDGSSRRALLWQGLKKPKSIALDPNKGYMYWSELGSKTIKRAGMDGSSPSVLFEQVGKVHSIAIDYERRAIYWAALDPPAIEFAFLNGTGRKVLVNNVSMPYTLTLHNDRVFWGDWNTGIVESATKTTGSDRRVVQSGVEYISELKVFGRSGRGAGQCAADNGGCAHLCLAAPPAPNDYKCACPQHYRLNKDNLTCSEPEEFLIFAQKNAIGRIVMANGECNDAYIPLTGLKNVKAIEYDPVNKHFYWMDEDSHSIRRVPISYSVTSVISESVTVISGLSRPFHMVLDILGRALYWTCADTDSINATSIDNNSSSGVILRGDNMMPRFLAFHQTKRFLIWNDAALGVIMRANVDGTSRVELARASNVTSLTVDHTTGTVYWAVSRQIHAVDLDGSNKRVIWQGGWASALCVWNGWAYFSGQAGAMRVALTRRESPATPVPHVPRLVAARAVHKVARTHPCWRGGSCGGAPGACGATGACGCALRCGLPAPCHPQRFLCDPAAPEPRCIPHHWKCDGQKDCENGADEAECGACAAGLRCADGACAAALGACDAGAYCERAPLPDAFRCDERLCLAPRLLCDGHQHCEDGSDESAATCTFAGAKEHTALGARRSNAFVVCGAVAAAAAALGAAAAALRRVRRARHPRPPAAGRATGLQPILAPAARALVPQHKRDITTLPALTTTYTDTLDSNCARYPRPTANPPPSPATGSDGGSAAPRRRAYRHYRASNRPPPPTPASTDACESEPDTARAPPPSPAPRIY</sequence>
<feature type="domain" description="EGF-like" evidence="15">
    <location>
        <begin position="952"/>
        <end position="1016"/>
    </location>
</feature>
<feature type="repeat" description="LDL-receptor class B" evidence="11">
    <location>
        <begin position="774"/>
        <end position="816"/>
    </location>
</feature>
<dbReference type="CDD" id="cd00112">
    <property type="entry name" value="LDLa"/>
    <property type="match status" value="2"/>
</dbReference>
<feature type="transmembrane region" description="Helical" evidence="13">
    <location>
        <begin position="2212"/>
        <end position="2233"/>
    </location>
</feature>
<dbReference type="PROSITE" id="PS51120">
    <property type="entry name" value="LDLRB"/>
    <property type="match status" value="10"/>
</dbReference>
<evidence type="ECO:0000256" key="7">
    <source>
        <dbReference type="ARBA" id="ARBA00023157"/>
    </source>
</evidence>
<dbReference type="SUPFAM" id="SSF101898">
    <property type="entry name" value="NHL repeat"/>
    <property type="match status" value="1"/>
</dbReference>
<dbReference type="SUPFAM" id="SSF57424">
    <property type="entry name" value="LDL receptor-like module"/>
    <property type="match status" value="2"/>
</dbReference>
<gene>
    <name evidence="16" type="ORF">PYW07_016224</name>
</gene>
<keyword evidence="13" id="KW-1133">Transmembrane helix</keyword>
<organism evidence="16 17">
    <name type="scientific">Mythimna separata</name>
    <name type="common">Oriental armyworm</name>
    <name type="synonym">Pseudaletia separata</name>
    <dbReference type="NCBI Taxonomy" id="271217"/>
    <lineage>
        <taxon>Eukaryota</taxon>
        <taxon>Metazoa</taxon>
        <taxon>Ecdysozoa</taxon>
        <taxon>Arthropoda</taxon>
        <taxon>Hexapoda</taxon>
        <taxon>Insecta</taxon>
        <taxon>Pterygota</taxon>
        <taxon>Neoptera</taxon>
        <taxon>Endopterygota</taxon>
        <taxon>Lepidoptera</taxon>
        <taxon>Glossata</taxon>
        <taxon>Ditrysia</taxon>
        <taxon>Noctuoidea</taxon>
        <taxon>Noctuidae</taxon>
        <taxon>Noctuinae</taxon>
        <taxon>Hadenini</taxon>
        <taxon>Mythimna</taxon>
    </lineage>
</organism>
<feature type="compositionally biased region" description="Low complexity" evidence="12">
    <location>
        <begin position="2286"/>
        <end position="2296"/>
    </location>
</feature>
<feature type="domain" description="EGF-like" evidence="15">
    <location>
        <begin position="284"/>
        <end position="324"/>
    </location>
</feature>
<feature type="repeat" description="LDL-receptor class B" evidence="11">
    <location>
        <begin position="862"/>
        <end position="904"/>
    </location>
</feature>
<dbReference type="Gene3D" id="4.10.400.10">
    <property type="entry name" value="Low-density Lipoprotein Receptor"/>
    <property type="match status" value="2"/>
</dbReference>
<dbReference type="SMART" id="SM00179">
    <property type="entry name" value="EGF_CA"/>
    <property type="match status" value="2"/>
</dbReference>
<keyword evidence="9" id="KW-0325">Glycoprotein</keyword>
<dbReference type="PANTHER" id="PTHR46513">
    <property type="entry name" value="VITELLOGENIN RECEPTOR-LIKE PROTEIN-RELATED-RELATED"/>
    <property type="match status" value="1"/>
</dbReference>
<feature type="repeat" description="LDL-receptor class B" evidence="11">
    <location>
        <begin position="817"/>
        <end position="861"/>
    </location>
</feature>
<dbReference type="SMART" id="SM00181">
    <property type="entry name" value="EGF"/>
    <property type="match status" value="5"/>
</dbReference>
<feature type="compositionally biased region" description="Basic residues" evidence="12">
    <location>
        <begin position="2315"/>
        <end position="2325"/>
    </location>
</feature>
<evidence type="ECO:0000256" key="12">
    <source>
        <dbReference type="SAM" id="MobiDB-lite"/>
    </source>
</evidence>
<evidence type="ECO:0000259" key="15">
    <source>
        <dbReference type="SMART" id="SM00181"/>
    </source>
</evidence>
<dbReference type="Pfam" id="PF00057">
    <property type="entry name" value="Ldl_recept_a"/>
    <property type="match status" value="2"/>
</dbReference>
<comment type="caution">
    <text evidence="16">The sequence shown here is derived from an EMBL/GenBank/DDBJ whole genome shotgun (WGS) entry which is preliminary data.</text>
</comment>
<keyword evidence="7 10" id="KW-1015">Disulfide bond</keyword>
<dbReference type="Pfam" id="PF14670">
    <property type="entry name" value="FXa_inhibition"/>
    <property type="match status" value="4"/>
</dbReference>
<dbReference type="EMBL" id="JARGEI010000010">
    <property type="protein sequence ID" value="KAJ8725266.1"/>
    <property type="molecule type" value="Genomic_DNA"/>
</dbReference>
<feature type="disulfide bond" evidence="10">
    <location>
        <begin position="2165"/>
        <end position="2183"/>
    </location>
</feature>
<proteinExistence type="predicted"/>
<feature type="domain" description="EGF-like" evidence="15">
    <location>
        <begin position="2140"/>
        <end position="2184"/>
    </location>
</feature>
<keyword evidence="5" id="KW-0677">Repeat</keyword>
<dbReference type="InterPro" id="IPR036055">
    <property type="entry name" value="LDL_receptor-like_sf"/>
</dbReference>
<dbReference type="InterPro" id="IPR050778">
    <property type="entry name" value="Cueball_EGF_LRP_Nidogen"/>
</dbReference>
<protein>
    <recommendedName>
        <fullName evidence="18">Low-density lipoprotein receptor-related protein 6</fullName>
    </recommendedName>
</protein>
<evidence type="ECO:0000313" key="16">
    <source>
        <dbReference type="EMBL" id="KAJ8725266.1"/>
    </source>
</evidence>
<dbReference type="GO" id="GO:0006897">
    <property type="term" value="P:endocytosis"/>
    <property type="evidence" value="ECO:0007669"/>
    <property type="project" value="UniProtKB-KW"/>
</dbReference>
<dbReference type="InterPro" id="IPR002172">
    <property type="entry name" value="LDrepeatLR_classA_rpt"/>
</dbReference>
<feature type="domain" description="EGF-like" evidence="15">
    <location>
        <begin position="1457"/>
        <end position="1494"/>
    </location>
</feature>